<dbReference type="PANTHER" id="PTHR18964:SF149">
    <property type="entry name" value="BIFUNCTIONAL UDP-N-ACETYLGLUCOSAMINE 2-EPIMERASE_N-ACETYLMANNOSAMINE KINASE"/>
    <property type="match status" value="1"/>
</dbReference>
<evidence type="ECO:0000313" key="3">
    <source>
        <dbReference type="Proteomes" id="UP000249794"/>
    </source>
</evidence>
<protein>
    <submittedName>
        <fullName evidence="2">Glucokinase</fullName>
    </submittedName>
</protein>
<comment type="similarity">
    <text evidence="1">Belongs to the ROK (NagC/XylR) family.</text>
</comment>
<organism evidence="2 3">
    <name type="scientific">Phormidesmis priestleyi</name>
    <dbReference type="NCBI Taxonomy" id="268141"/>
    <lineage>
        <taxon>Bacteria</taxon>
        <taxon>Bacillati</taxon>
        <taxon>Cyanobacteriota</taxon>
        <taxon>Cyanophyceae</taxon>
        <taxon>Leptolyngbyales</taxon>
        <taxon>Leptolyngbyaceae</taxon>
        <taxon>Phormidesmis</taxon>
    </lineage>
</organism>
<evidence type="ECO:0000313" key="2">
    <source>
        <dbReference type="EMBL" id="PZO52388.1"/>
    </source>
</evidence>
<comment type="caution">
    <text evidence="2">The sequence shown here is derived from an EMBL/GenBank/DDBJ whole genome shotgun (WGS) entry which is preliminary data.</text>
</comment>
<dbReference type="AlphaFoldDB" id="A0A2W4ZBP5"/>
<evidence type="ECO:0000256" key="1">
    <source>
        <dbReference type="ARBA" id="ARBA00006479"/>
    </source>
</evidence>
<dbReference type="CDD" id="cd24068">
    <property type="entry name" value="ASKHA_NBD_ROK_FnNanK-like"/>
    <property type="match status" value="1"/>
</dbReference>
<reference evidence="3" key="1">
    <citation type="submission" date="2018-04" db="EMBL/GenBank/DDBJ databases">
        <authorList>
            <person name="Cornet L."/>
        </authorList>
    </citation>
    <scope>NUCLEOTIDE SEQUENCE [LARGE SCALE GENOMIC DNA]</scope>
</reference>
<keyword evidence="2" id="KW-0808">Transferase</keyword>
<proteinExistence type="inferred from homology"/>
<gene>
    <name evidence="2" type="ORF">DCF15_13775</name>
</gene>
<keyword evidence="2" id="KW-0418">Kinase</keyword>
<reference evidence="2 3" key="2">
    <citation type="submission" date="2018-06" db="EMBL/GenBank/DDBJ databases">
        <title>Metagenomic assembly of (sub)arctic Cyanobacteria and their associated microbiome from non-axenic cultures.</title>
        <authorList>
            <person name="Baurain D."/>
        </authorList>
    </citation>
    <scope>NUCLEOTIDE SEQUENCE [LARGE SCALE GENOMIC DNA]</scope>
    <source>
        <strain evidence="2">ULC027bin1</strain>
    </source>
</reference>
<dbReference type="InterPro" id="IPR043129">
    <property type="entry name" value="ATPase_NBD"/>
</dbReference>
<accession>A0A2W4ZBP5</accession>
<name>A0A2W4ZBP5_9CYAN</name>
<dbReference type="InterPro" id="IPR000600">
    <property type="entry name" value="ROK"/>
</dbReference>
<dbReference type="GO" id="GO:0016301">
    <property type="term" value="F:kinase activity"/>
    <property type="evidence" value="ECO:0007669"/>
    <property type="project" value="UniProtKB-KW"/>
</dbReference>
<sequence>MSATEVIGIDLGGTAIKLGRFDRSGQCLHSMSVPTPQPQYPEAVLPVLSQAIAQLDPTFQALAIGIGTPGPADITGRIARIAINLPDWTDVAIADWLEPHVNRPIVVANDANCAGVGEAWLGAGKPFKNMIMLTLGTGCGGSIILGGELFVGHDGAAGELGLVTLNPEGPECHSGNRGSLEQYVSIGAIRRRFGMEPETMAQLAERGDLEAIAHWQAYGRTLGAGLTSAIYILTPEVVILGGGISASAHLFIPAVLSEVQQRVHPSSRKNLQIVKAALGNQAGMVGAAKLAWQKIASK</sequence>
<dbReference type="EMBL" id="QBMP01000148">
    <property type="protein sequence ID" value="PZO52388.1"/>
    <property type="molecule type" value="Genomic_DNA"/>
</dbReference>
<dbReference type="PANTHER" id="PTHR18964">
    <property type="entry name" value="ROK (REPRESSOR, ORF, KINASE) FAMILY"/>
    <property type="match status" value="1"/>
</dbReference>
<dbReference type="Proteomes" id="UP000249794">
    <property type="component" value="Unassembled WGS sequence"/>
</dbReference>
<dbReference type="Pfam" id="PF00480">
    <property type="entry name" value="ROK"/>
    <property type="match status" value="1"/>
</dbReference>
<dbReference type="Gene3D" id="3.30.420.40">
    <property type="match status" value="2"/>
</dbReference>
<dbReference type="SUPFAM" id="SSF53067">
    <property type="entry name" value="Actin-like ATPase domain"/>
    <property type="match status" value="1"/>
</dbReference>